<protein>
    <submittedName>
        <fullName evidence="1">Uncharacterized protein</fullName>
    </submittedName>
</protein>
<accession>A0A5B2VQL7</accession>
<proteinExistence type="predicted"/>
<evidence type="ECO:0000313" key="1">
    <source>
        <dbReference type="EMBL" id="KAA2240666.1"/>
    </source>
</evidence>
<comment type="caution">
    <text evidence="1">The sequence shown here is derived from an EMBL/GenBank/DDBJ whole genome shotgun (WGS) entry which is preliminary data.</text>
</comment>
<sequence>MKRQWLHKILSIILLGVFALQITPREFIHLLAPHQDTVDKEDHGSHTSPVFSVKHKHCDFLQIGVPPYEQITSEYIAPTQPVIWVYTLPYIPVAAISCVTNAALRAPPAIS</sequence>
<reference evidence="1 2" key="2">
    <citation type="submission" date="2019-09" db="EMBL/GenBank/DDBJ databases">
        <authorList>
            <person name="Jin C."/>
        </authorList>
    </citation>
    <scope>NUCLEOTIDE SEQUENCE [LARGE SCALE GENOMIC DNA]</scope>
    <source>
        <strain evidence="1 2">BN140078</strain>
    </source>
</reference>
<keyword evidence="2" id="KW-1185">Reference proteome</keyword>
<organism evidence="1 2">
    <name type="scientific">Chitinophaga agrisoli</name>
    <dbReference type="NCBI Taxonomy" id="2607653"/>
    <lineage>
        <taxon>Bacteria</taxon>
        <taxon>Pseudomonadati</taxon>
        <taxon>Bacteroidota</taxon>
        <taxon>Chitinophagia</taxon>
        <taxon>Chitinophagales</taxon>
        <taxon>Chitinophagaceae</taxon>
        <taxon>Chitinophaga</taxon>
    </lineage>
</organism>
<dbReference type="Proteomes" id="UP000324611">
    <property type="component" value="Unassembled WGS sequence"/>
</dbReference>
<name>A0A5B2VQL7_9BACT</name>
<evidence type="ECO:0000313" key="2">
    <source>
        <dbReference type="Proteomes" id="UP000324611"/>
    </source>
</evidence>
<dbReference type="RefSeq" id="WP_149841843.1">
    <property type="nucleotide sequence ID" value="NZ_VUOC01000004.1"/>
</dbReference>
<dbReference type="AlphaFoldDB" id="A0A5B2VQL7"/>
<reference evidence="1 2" key="1">
    <citation type="submission" date="2019-09" db="EMBL/GenBank/DDBJ databases">
        <title>Chitinophaga ginsengihumi sp. nov., isolated from soil of ginseng rhizosphere.</title>
        <authorList>
            <person name="Lee J."/>
        </authorList>
    </citation>
    <scope>NUCLEOTIDE SEQUENCE [LARGE SCALE GENOMIC DNA]</scope>
    <source>
        <strain evidence="1 2">BN140078</strain>
    </source>
</reference>
<dbReference type="EMBL" id="VUOC01000004">
    <property type="protein sequence ID" value="KAA2240666.1"/>
    <property type="molecule type" value="Genomic_DNA"/>
</dbReference>
<gene>
    <name evidence="1" type="ORF">F0L74_31465</name>
</gene>